<dbReference type="EMBL" id="CP031320">
    <property type="protein sequence ID" value="AXK37883.1"/>
    <property type="molecule type" value="Genomic_DNA"/>
</dbReference>
<dbReference type="SUPFAM" id="SSF53300">
    <property type="entry name" value="vWA-like"/>
    <property type="match status" value="1"/>
</dbReference>
<dbReference type="KEGG" id="sarm:DVA86_34385"/>
<reference evidence="2 3" key="1">
    <citation type="submission" date="2018-07" db="EMBL/GenBank/DDBJ databases">
        <title>Draft genome of the type strain Streptomyces armeniacus ATCC 15676.</title>
        <authorList>
            <person name="Labana P."/>
            <person name="Gosse J.T."/>
            <person name="Boddy C.N."/>
        </authorList>
    </citation>
    <scope>NUCLEOTIDE SEQUENCE [LARGE SCALE GENOMIC DNA]</scope>
    <source>
        <strain evidence="2 3">ATCC 15676</strain>
    </source>
</reference>
<dbReference type="Pfam" id="PF05762">
    <property type="entry name" value="VWA_CoxE"/>
    <property type="match status" value="1"/>
</dbReference>
<accession>A0A345Y1W7</accession>
<gene>
    <name evidence="2" type="ORF">DVA86_34385</name>
</gene>
<evidence type="ECO:0000313" key="3">
    <source>
        <dbReference type="Proteomes" id="UP000254425"/>
    </source>
</evidence>
<dbReference type="InterPro" id="IPR036465">
    <property type="entry name" value="vWFA_dom_sf"/>
</dbReference>
<dbReference type="InterPro" id="IPR008912">
    <property type="entry name" value="Uncharacterised_CoxE"/>
</dbReference>
<proteinExistence type="predicted"/>
<feature type="compositionally biased region" description="Basic and acidic residues" evidence="1">
    <location>
        <begin position="18"/>
        <end position="28"/>
    </location>
</feature>
<feature type="region of interest" description="Disordered" evidence="1">
    <location>
        <begin position="1"/>
        <end position="40"/>
    </location>
</feature>
<evidence type="ECO:0000313" key="2">
    <source>
        <dbReference type="EMBL" id="AXK37883.1"/>
    </source>
</evidence>
<feature type="region of interest" description="Disordered" evidence="1">
    <location>
        <begin position="413"/>
        <end position="440"/>
    </location>
</feature>
<feature type="compositionally biased region" description="Low complexity" evidence="1">
    <location>
        <begin position="325"/>
        <end position="335"/>
    </location>
</feature>
<keyword evidence="3" id="KW-1185">Reference proteome</keyword>
<dbReference type="Gene3D" id="3.40.50.410">
    <property type="entry name" value="von Willebrand factor, type A domain"/>
    <property type="match status" value="1"/>
</dbReference>
<name>A0A345Y1W7_9ACTN</name>
<protein>
    <submittedName>
        <fullName evidence="2">VWA domain-containing protein</fullName>
    </submittedName>
</protein>
<dbReference type="AlphaFoldDB" id="A0A345Y1W7"/>
<dbReference type="Proteomes" id="UP000254425">
    <property type="component" value="Chromosome"/>
</dbReference>
<feature type="region of interest" description="Disordered" evidence="1">
    <location>
        <begin position="318"/>
        <end position="372"/>
    </location>
</feature>
<organism evidence="2 3">
    <name type="scientific">Streptomyces armeniacus</name>
    <dbReference type="NCBI Taxonomy" id="83291"/>
    <lineage>
        <taxon>Bacteria</taxon>
        <taxon>Bacillati</taxon>
        <taxon>Actinomycetota</taxon>
        <taxon>Actinomycetes</taxon>
        <taxon>Kitasatosporales</taxon>
        <taxon>Streptomycetaceae</taxon>
        <taxon>Streptomyces</taxon>
    </lineage>
</organism>
<sequence length="607" mass="63630">MSAHIHSHIQHAPPPLTEDEKAAARWEDDGGPAPQFPSARHEDQWLRISAALTGRLPQLADHHDVLVTCKPGTRSGAPAAFFQVTAELELDANLFAPLDPATIDPARPGDEERYPAVWGAVVHEAAHAAHSAWTTPPELRGTAVDTAAEILEESRAERAHLQRRPADRSYLRSAVGALVMPGFTTQTPCDPWQAATAAGLLLARRDTGVLDPDEVEPLEHVLTGVLGIDTLSTLAKIWQAVHTTADTDQPGMIEHARAWCQALGTDPYEPAPSSGETAAANGRSGALSEAVGEVIVSVTAHETQAARAEQQARAAAAERARVKAEQAAQQRQSARTAEKVFTPGARPHDPRGGTVGRSPVIGTRPPGAGEKSAAGRLARALRAAAHRERTATVTASAAPPGRLNMRAALAREAQKAAGATPTARPWRHTRHHHNPDPPLRVGIAVDVSASMKEAEGPIASAAWILAKAAALTDPDSRAATVAYDHALTAITAPGRTPGHVTQFRANGRGHSLAEATDALTSGLELTRPGTARLLVVASDGIYGRTDRARAAARIAALRKAGCAVLWLAFRPGACPISGATFLELTDPAQAAAVIGNAATAALTDTRT</sequence>
<evidence type="ECO:0000256" key="1">
    <source>
        <dbReference type="SAM" id="MobiDB-lite"/>
    </source>
</evidence>